<evidence type="ECO:0000313" key="9">
    <source>
        <dbReference type="EMBL" id="CEJ87237.1"/>
    </source>
</evidence>
<feature type="transmembrane region" description="Helical" evidence="7">
    <location>
        <begin position="208"/>
        <end position="232"/>
    </location>
</feature>
<comment type="similarity">
    <text evidence="5">Belongs to the SAT4 family.</text>
</comment>
<feature type="transmembrane region" description="Helical" evidence="7">
    <location>
        <begin position="174"/>
        <end position="196"/>
    </location>
</feature>
<dbReference type="GO" id="GO:0016020">
    <property type="term" value="C:membrane"/>
    <property type="evidence" value="ECO:0007669"/>
    <property type="project" value="UniProtKB-SubCell"/>
</dbReference>
<dbReference type="PANTHER" id="PTHR33048">
    <property type="entry name" value="PTH11-LIKE INTEGRAL MEMBRANE PROTEIN (AFU_ORTHOLOGUE AFUA_5G11245)"/>
    <property type="match status" value="1"/>
</dbReference>
<gene>
    <name evidence="9" type="ORF">VHEMI04348</name>
</gene>
<feature type="transmembrane region" description="Helical" evidence="7">
    <location>
        <begin position="41"/>
        <end position="60"/>
    </location>
</feature>
<dbReference type="EMBL" id="CDHN01000002">
    <property type="protein sequence ID" value="CEJ87237.1"/>
    <property type="molecule type" value="Genomic_DNA"/>
</dbReference>
<dbReference type="AlphaFoldDB" id="A0A0A1TE00"/>
<sequence>MGWTVGNFIALAVVFAALAVVSTALRFWARSHTKARIGPDDYFVIPALIGVLGIAATMIAGTQFGEMAQHQTNVMGPNGPVYTPQLRAYEICNYILQLLPLLSLGFSKISVLFLYRRLFHIHPRFMIVNAVLMGLVITWAVSFFFVTAFQCKDPASLWALFEYQRTNCVQTVSFYYAVSITGFITDLMILVSPIYLILKLHLPWGKRIAVACILQLGILVCAAGIARFVTFVQVGQGFIANINDLTYFTTPVFAWTMIESSLAVVGANLPLLRPVLLQGHESWQIILTRLSGGTTRRSNNSNNSHGSNIAPLGISPSYPAVAHVRGSQADSLEMDLRSSRSESHKNLKIERSRDGW</sequence>
<feature type="transmembrane region" description="Helical" evidence="7">
    <location>
        <begin position="127"/>
        <end position="149"/>
    </location>
</feature>
<reference evidence="9 10" key="1">
    <citation type="journal article" date="2015" name="Genome Announc.">
        <title>Draft Genome Sequence and Gene Annotation of the Entomopathogenic Fungus Verticillium hemipterigenum.</title>
        <authorList>
            <person name="Horn F."/>
            <person name="Habel A."/>
            <person name="Scharf D.H."/>
            <person name="Dworschak J."/>
            <person name="Brakhage A.A."/>
            <person name="Guthke R."/>
            <person name="Hertweck C."/>
            <person name="Linde J."/>
        </authorList>
    </citation>
    <scope>NUCLEOTIDE SEQUENCE [LARGE SCALE GENOMIC DNA]</scope>
</reference>
<dbReference type="HOGENOM" id="CLU_028200_14_1_1"/>
<organism evidence="9 10">
    <name type="scientific">[Torrubiella] hemipterigena</name>
    <dbReference type="NCBI Taxonomy" id="1531966"/>
    <lineage>
        <taxon>Eukaryota</taxon>
        <taxon>Fungi</taxon>
        <taxon>Dikarya</taxon>
        <taxon>Ascomycota</taxon>
        <taxon>Pezizomycotina</taxon>
        <taxon>Sordariomycetes</taxon>
        <taxon>Hypocreomycetidae</taxon>
        <taxon>Hypocreales</taxon>
        <taxon>Clavicipitaceae</taxon>
        <taxon>Clavicipitaceae incertae sedis</taxon>
        <taxon>'Torrubiella' clade</taxon>
    </lineage>
</organism>
<evidence type="ECO:0000259" key="8">
    <source>
        <dbReference type="Pfam" id="PF20684"/>
    </source>
</evidence>
<proteinExistence type="inferred from homology"/>
<dbReference type="OrthoDB" id="4934472at2759"/>
<dbReference type="Pfam" id="PF20684">
    <property type="entry name" value="Fung_rhodopsin"/>
    <property type="match status" value="1"/>
</dbReference>
<feature type="domain" description="Rhodopsin" evidence="8">
    <location>
        <begin position="25"/>
        <end position="276"/>
    </location>
</feature>
<dbReference type="Proteomes" id="UP000039046">
    <property type="component" value="Unassembled WGS sequence"/>
</dbReference>
<evidence type="ECO:0000256" key="3">
    <source>
        <dbReference type="ARBA" id="ARBA00022989"/>
    </source>
</evidence>
<feature type="transmembrane region" description="Helical" evidence="7">
    <location>
        <begin position="6"/>
        <end position="29"/>
    </location>
</feature>
<evidence type="ECO:0000256" key="6">
    <source>
        <dbReference type="SAM" id="MobiDB-lite"/>
    </source>
</evidence>
<evidence type="ECO:0000313" key="10">
    <source>
        <dbReference type="Proteomes" id="UP000039046"/>
    </source>
</evidence>
<feature type="transmembrane region" description="Helical" evidence="7">
    <location>
        <begin position="94"/>
        <end position="115"/>
    </location>
</feature>
<dbReference type="PANTHER" id="PTHR33048:SF134">
    <property type="entry name" value="INTEGRAL MEMBRANE PROTEIN"/>
    <property type="match status" value="1"/>
</dbReference>
<feature type="compositionally biased region" description="Basic and acidic residues" evidence="6">
    <location>
        <begin position="334"/>
        <end position="356"/>
    </location>
</feature>
<evidence type="ECO:0000256" key="5">
    <source>
        <dbReference type="ARBA" id="ARBA00038359"/>
    </source>
</evidence>
<keyword evidence="3 7" id="KW-1133">Transmembrane helix</keyword>
<protein>
    <recommendedName>
        <fullName evidence="8">Rhodopsin domain-containing protein</fullName>
    </recommendedName>
</protein>
<evidence type="ECO:0000256" key="7">
    <source>
        <dbReference type="SAM" id="Phobius"/>
    </source>
</evidence>
<dbReference type="InterPro" id="IPR049326">
    <property type="entry name" value="Rhodopsin_dom_fungi"/>
</dbReference>
<keyword evidence="4 7" id="KW-0472">Membrane</keyword>
<evidence type="ECO:0000256" key="2">
    <source>
        <dbReference type="ARBA" id="ARBA00022692"/>
    </source>
</evidence>
<evidence type="ECO:0000256" key="4">
    <source>
        <dbReference type="ARBA" id="ARBA00023136"/>
    </source>
</evidence>
<feature type="transmembrane region" description="Helical" evidence="7">
    <location>
        <begin position="252"/>
        <end position="272"/>
    </location>
</feature>
<dbReference type="InterPro" id="IPR052337">
    <property type="entry name" value="SAT4-like"/>
</dbReference>
<feature type="region of interest" description="Disordered" evidence="6">
    <location>
        <begin position="333"/>
        <end position="356"/>
    </location>
</feature>
<keyword evidence="10" id="KW-1185">Reference proteome</keyword>
<keyword evidence="2 7" id="KW-0812">Transmembrane</keyword>
<comment type="subcellular location">
    <subcellularLocation>
        <location evidence="1">Membrane</location>
        <topology evidence="1">Multi-pass membrane protein</topology>
    </subcellularLocation>
</comment>
<accession>A0A0A1TE00</accession>
<evidence type="ECO:0000256" key="1">
    <source>
        <dbReference type="ARBA" id="ARBA00004141"/>
    </source>
</evidence>
<name>A0A0A1TE00_9HYPO</name>